<evidence type="ECO:0000256" key="5">
    <source>
        <dbReference type="ARBA" id="ARBA00023136"/>
    </source>
</evidence>
<feature type="transmembrane region" description="Helical" evidence="6">
    <location>
        <begin position="334"/>
        <end position="353"/>
    </location>
</feature>
<evidence type="ECO:0000256" key="3">
    <source>
        <dbReference type="ARBA" id="ARBA00022676"/>
    </source>
</evidence>
<dbReference type="SUPFAM" id="SSF53448">
    <property type="entry name" value="Nucleotide-diphospho-sugar transferases"/>
    <property type="match status" value="1"/>
</dbReference>
<comment type="caution">
    <text evidence="7">The sequence shown here is derived from an EMBL/GenBank/DDBJ whole genome shotgun (WGS) entry which is preliminary data.</text>
</comment>
<proteinExistence type="predicted"/>
<dbReference type="EMBL" id="BAAARY010000001">
    <property type="protein sequence ID" value="GAA2512452.1"/>
    <property type="molecule type" value="Genomic_DNA"/>
</dbReference>
<dbReference type="PANTHER" id="PTHR22913">
    <property type="entry name" value="HYALURONAN SYNTHASE"/>
    <property type="match status" value="1"/>
</dbReference>
<dbReference type="CDD" id="cd06434">
    <property type="entry name" value="GT2_HAS"/>
    <property type="match status" value="1"/>
</dbReference>
<keyword evidence="3" id="KW-0328">Glycosyltransferase</keyword>
<dbReference type="RefSeq" id="WP_344167348.1">
    <property type="nucleotide sequence ID" value="NZ_BAAARY010000001.1"/>
</dbReference>
<sequence>MSGFSDTAWNWVSQTLGQGNLRELMPLGAAGVFVWLVWLYRVVLSRRARPIRSGYRATVSVVVPAYREDPDILLECLDSWLAQDPYEIIIVPDVGDLEVQARLAAVDDPRVRVMPFVHRGKRSALGVGIRAASGELVVLVDSDTRWTPGLLDAVQMPFADPAVGGVGTQQNVYQRTSSVWRRIADWLVNLRYYDYVPAMGQAGAVACLSGRTAAYRRSVITPLLPHLEDEFFLGRRCVAGDDGRLTWLVLAAGFKTVHQPTARALSMFPSTFRAFVKQRVRWSRNSYRCYLTALWNGWLWRAPLVTKLTVLQILLTPATMGMTLGYLLFSRLQLTPAGIGLVLAWLLLGRGIRGWSHLRRHPGEILLLPLLAVVVILIALPIKLYAFATMNKQGWLTRDPFTVGGEGQNSNTLLVAAPPTPRQAVNGADHPGARRHDIAEAQA</sequence>
<gene>
    <name evidence="7" type="ORF">GCM10010201_04690</name>
</gene>
<dbReference type="InterPro" id="IPR029044">
    <property type="entry name" value="Nucleotide-diphossugar_trans"/>
</dbReference>
<feature type="transmembrane region" description="Helical" evidence="6">
    <location>
        <begin position="24"/>
        <end position="43"/>
    </location>
</feature>
<protein>
    <recommendedName>
        <fullName evidence="9">Hyaluronan synthase</fullName>
    </recommendedName>
</protein>
<evidence type="ECO:0000256" key="2">
    <source>
        <dbReference type="ARBA" id="ARBA00022475"/>
    </source>
</evidence>
<keyword evidence="2" id="KW-1003">Cell membrane</keyword>
<keyword evidence="5 6" id="KW-0472">Membrane</keyword>
<keyword evidence="4" id="KW-0808">Transferase</keyword>
<feature type="transmembrane region" description="Helical" evidence="6">
    <location>
        <begin position="365"/>
        <end position="388"/>
    </location>
</feature>
<evidence type="ECO:0008006" key="9">
    <source>
        <dbReference type="Google" id="ProtNLM"/>
    </source>
</evidence>
<comment type="subcellular location">
    <subcellularLocation>
        <location evidence="1">Cell membrane</location>
    </subcellularLocation>
</comment>
<dbReference type="Proteomes" id="UP001499978">
    <property type="component" value="Unassembled WGS sequence"/>
</dbReference>
<reference evidence="7 8" key="1">
    <citation type="journal article" date="2019" name="Int. J. Syst. Evol. Microbiol.">
        <title>The Global Catalogue of Microorganisms (GCM) 10K type strain sequencing project: providing services to taxonomists for standard genome sequencing and annotation.</title>
        <authorList>
            <consortium name="The Broad Institute Genomics Platform"/>
            <consortium name="The Broad Institute Genome Sequencing Center for Infectious Disease"/>
            <person name="Wu L."/>
            <person name="Ma J."/>
        </authorList>
    </citation>
    <scope>NUCLEOTIDE SEQUENCE [LARGE SCALE GENOMIC DNA]</scope>
    <source>
        <strain evidence="7 8">JCM 3367</strain>
    </source>
</reference>
<evidence type="ECO:0000256" key="4">
    <source>
        <dbReference type="ARBA" id="ARBA00022679"/>
    </source>
</evidence>
<accession>A0ABN3N1I7</accession>
<dbReference type="Gene3D" id="3.90.550.10">
    <property type="entry name" value="Spore Coat Polysaccharide Biosynthesis Protein SpsA, Chain A"/>
    <property type="match status" value="1"/>
</dbReference>
<name>A0ABN3N1I7_9ACTN</name>
<keyword evidence="8" id="KW-1185">Reference proteome</keyword>
<evidence type="ECO:0000256" key="6">
    <source>
        <dbReference type="SAM" id="Phobius"/>
    </source>
</evidence>
<organism evidence="7 8">
    <name type="scientific">Pilimelia columellifera subsp. columellifera</name>
    <dbReference type="NCBI Taxonomy" id="706583"/>
    <lineage>
        <taxon>Bacteria</taxon>
        <taxon>Bacillati</taxon>
        <taxon>Actinomycetota</taxon>
        <taxon>Actinomycetes</taxon>
        <taxon>Micromonosporales</taxon>
        <taxon>Micromonosporaceae</taxon>
        <taxon>Pilimelia</taxon>
    </lineage>
</organism>
<keyword evidence="6" id="KW-0812">Transmembrane</keyword>
<evidence type="ECO:0000313" key="7">
    <source>
        <dbReference type="EMBL" id="GAA2512452.1"/>
    </source>
</evidence>
<evidence type="ECO:0000256" key="1">
    <source>
        <dbReference type="ARBA" id="ARBA00004236"/>
    </source>
</evidence>
<evidence type="ECO:0000313" key="8">
    <source>
        <dbReference type="Proteomes" id="UP001499978"/>
    </source>
</evidence>
<dbReference type="Pfam" id="PF13641">
    <property type="entry name" value="Glyco_tranf_2_3"/>
    <property type="match status" value="1"/>
</dbReference>
<dbReference type="PANTHER" id="PTHR22913:SF12">
    <property type="entry name" value="MANNURONAN SYNTHASE"/>
    <property type="match status" value="1"/>
</dbReference>
<keyword evidence="6" id="KW-1133">Transmembrane helix</keyword>